<proteinExistence type="predicted"/>
<reference evidence="1 2" key="1">
    <citation type="journal article" date="2019" name="Commun. Biol.">
        <title>The bagworm genome reveals a unique fibroin gene that provides high tensile strength.</title>
        <authorList>
            <person name="Kono N."/>
            <person name="Nakamura H."/>
            <person name="Ohtoshi R."/>
            <person name="Tomita M."/>
            <person name="Numata K."/>
            <person name="Arakawa K."/>
        </authorList>
    </citation>
    <scope>NUCLEOTIDE SEQUENCE [LARGE SCALE GENOMIC DNA]</scope>
</reference>
<evidence type="ECO:0000313" key="2">
    <source>
        <dbReference type="Proteomes" id="UP000299102"/>
    </source>
</evidence>
<name>A0A4C1W212_EUMVA</name>
<organism evidence="1 2">
    <name type="scientific">Eumeta variegata</name>
    <name type="common">Bagworm moth</name>
    <name type="synonym">Eumeta japonica</name>
    <dbReference type="NCBI Taxonomy" id="151549"/>
    <lineage>
        <taxon>Eukaryota</taxon>
        <taxon>Metazoa</taxon>
        <taxon>Ecdysozoa</taxon>
        <taxon>Arthropoda</taxon>
        <taxon>Hexapoda</taxon>
        <taxon>Insecta</taxon>
        <taxon>Pterygota</taxon>
        <taxon>Neoptera</taxon>
        <taxon>Endopterygota</taxon>
        <taxon>Lepidoptera</taxon>
        <taxon>Glossata</taxon>
        <taxon>Ditrysia</taxon>
        <taxon>Tineoidea</taxon>
        <taxon>Psychidae</taxon>
        <taxon>Oiketicinae</taxon>
        <taxon>Eumeta</taxon>
    </lineage>
</organism>
<dbReference type="OrthoDB" id="8775810at2759"/>
<dbReference type="EMBL" id="BGZK01000455">
    <property type="protein sequence ID" value="GBP44592.1"/>
    <property type="molecule type" value="Genomic_DNA"/>
</dbReference>
<evidence type="ECO:0008006" key="3">
    <source>
        <dbReference type="Google" id="ProtNLM"/>
    </source>
</evidence>
<evidence type="ECO:0000313" key="1">
    <source>
        <dbReference type="EMBL" id="GBP44592.1"/>
    </source>
</evidence>
<dbReference type="STRING" id="151549.A0A4C1W212"/>
<dbReference type="Proteomes" id="UP000299102">
    <property type="component" value="Unassembled WGS sequence"/>
</dbReference>
<accession>A0A4C1W212</accession>
<dbReference type="AlphaFoldDB" id="A0A4C1W212"/>
<protein>
    <recommendedName>
        <fullName evidence="3">Reverse transcriptase domain-containing protein</fullName>
    </recommendedName>
</protein>
<sequence>MDDKIDNVYQLMKDRRLDILCVNETKWKGVYAPDMSKPFEEREEFWADVRDILVKCDRSENIKILRDFNGRVDLQRDEYEKVLEMLRGGEDIVASLLYQLFNKCWKSHRVSNDWCIAVIETSIKGEVHGRSVKQRCVASPWLFKLFMDSWLYYLKEHECELRVDELSVKCLLYPDDQVIFGPSACGLQAMVNKMNDSIKKTLQFSHS</sequence>
<comment type="caution">
    <text evidence="1">The sequence shown here is derived from an EMBL/GenBank/DDBJ whole genome shotgun (WGS) entry which is preliminary data.</text>
</comment>
<keyword evidence="2" id="KW-1185">Reference proteome</keyword>
<gene>
    <name evidence="1" type="ORF">EVAR_75049_1</name>
</gene>